<dbReference type="PANTHER" id="PTHR18945">
    <property type="entry name" value="NEUROTRANSMITTER GATED ION CHANNEL"/>
    <property type="match status" value="1"/>
</dbReference>
<comment type="caution">
    <text evidence="3">The sequence shown here is derived from an EMBL/GenBank/DDBJ whole genome shotgun (WGS) entry which is preliminary data.</text>
</comment>
<proteinExistence type="predicted"/>
<evidence type="ECO:0000313" key="4">
    <source>
        <dbReference type="Proteomes" id="UP001283361"/>
    </source>
</evidence>
<evidence type="ECO:0000313" key="3">
    <source>
        <dbReference type="EMBL" id="KAK3734867.1"/>
    </source>
</evidence>
<protein>
    <recommendedName>
        <fullName evidence="2">Neurotransmitter-gated ion-channel ligand-binding domain-containing protein</fullName>
    </recommendedName>
</protein>
<dbReference type="InterPro" id="IPR036734">
    <property type="entry name" value="Neur_chan_lig-bd_sf"/>
</dbReference>
<gene>
    <name evidence="3" type="ORF">RRG08_038893</name>
</gene>
<feature type="signal peptide" evidence="1">
    <location>
        <begin position="1"/>
        <end position="26"/>
    </location>
</feature>
<name>A0AAE0Y785_9GAST</name>
<feature type="domain" description="Neurotransmitter-gated ion-channel ligand-binding" evidence="2">
    <location>
        <begin position="33"/>
        <end position="240"/>
    </location>
</feature>
<reference evidence="3" key="1">
    <citation type="journal article" date="2023" name="G3 (Bethesda)">
        <title>A reference genome for the long-term kleptoplast-retaining sea slug Elysia crispata morphotype clarki.</title>
        <authorList>
            <person name="Eastman K.E."/>
            <person name="Pendleton A.L."/>
            <person name="Shaikh M.A."/>
            <person name="Suttiyut T."/>
            <person name="Ogas R."/>
            <person name="Tomko P."/>
            <person name="Gavelis G."/>
            <person name="Widhalm J.R."/>
            <person name="Wisecaver J.H."/>
        </authorList>
    </citation>
    <scope>NUCLEOTIDE SEQUENCE</scope>
    <source>
        <strain evidence="3">ECLA1</strain>
    </source>
</reference>
<dbReference type="GO" id="GO:0005230">
    <property type="term" value="F:extracellular ligand-gated monoatomic ion channel activity"/>
    <property type="evidence" value="ECO:0007669"/>
    <property type="project" value="InterPro"/>
</dbReference>
<evidence type="ECO:0000256" key="1">
    <source>
        <dbReference type="SAM" id="SignalP"/>
    </source>
</evidence>
<dbReference type="GO" id="GO:0004888">
    <property type="term" value="F:transmembrane signaling receptor activity"/>
    <property type="evidence" value="ECO:0007669"/>
    <property type="project" value="InterPro"/>
</dbReference>
<dbReference type="GO" id="GO:0016020">
    <property type="term" value="C:membrane"/>
    <property type="evidence" value="ECO:0007669"/>
    <property type="project" value="InterPro"/>
</dbReference>
<dbReference type="Pfam" id="PF02931">
    <property type="entry name" value="Neur_chan_LBD"/>
    <property type="match status" value="1"/>
</dbReference>
<dbReference type="InterPro" id="IPR006202">
    <property type="entry name" value="Neur_chan_lig-bd"/>
</dbReference>
<feature type="chain" id="PRO_5041907568" description="Neurotransmitter-gated ion-channel ligand-binding domain-containing protein" evidence="1">
    <location>
        <begin position="27"/>
        <end position="260"/>
    </location>
</feature>
<dbReference type="InterPro" id="IPR006201">
    <property type="entry name" value="Neur_channel"/>
</dbReference>
<organism evidence="3 4">
    <name type="scientific">Elysia crispata</name>
    <name type="common">lettuce slug</name>
    <dbReference type="NCBI Taxonomy" id="231223"/>
    <lineage>
        <taxon>Eukaryota</taxon>
        <taxon>Metazoa</taxon>
        <taxon>Spiralia</taxon>
        <taxon>Lophotrochozoa</taxon>
        <taxon>Mollusca</taxon>
        <taxon>Gastropoda</taxon>
        <taxon>Heterobranchia</taxon>
        <taxon>Euthyneura</taxon>
        <taxon>Panpulmonata</taxon>
        <taxon>Sacoglossa</taxon>
        <taxon>Placobranchoidea</taxon>
        <taxon>Plakobranchidae</taxon>
        <taxon>Elysia</taxon>
    </lineage>
</organism>
<keyword evidence="1" id="KW-0732">Signal</keyword>
<dbReference type="Proteomes" id="UP001283361">
    <property type="component" value="Unassembled WGS sequence"/>
</dbReference>
<evidence type="ECO:0000259" key="2">
    <source>
        <dbReference type="Pfam" id="PF02931"/>
    </source>
</evidence>
<dbReference type="SUPFAM" id="SSF63712">
    <property type="entry name" value="Nicotinic receptor ligand binding domain-like"/>
    <property type="match status" value="1"/>
</dbReference>
<dbReference type="EMBL" id="JAWDGP010006834">
    <property type="protein sequence ID" value="KAK3734867.1"/>
    <property type="molecule type" value="Genomic_DNA"/>
</dbReference>
<dbReference type="Gene3D" id="2.70.170.10">
    <property type="entry name" value="Neurotransmitter-gated ion-channel ligand-binding domain"/>
    <property type="match status" value="1"/>
</dbReference>
<keyword evidence="4" id="KW-1185">Reference proteome</keyword>
<accession>A0AAE0Y785</accession>
<dbReference type="AlphaFoldDB" id="A0AAE0Y785"/>
<sequence>MSWKSRCRWDAAIVFVLVLAIQEISASSRVGAVISRLRKKSDPDMIPIGKEGGPLDVSLALNFINIASVDEARGEVEILAWQVMSWRNKDLAWWPPEFLNVTSVSIHPKYLWTPDITIFNNARAMEEITPPIATVDSDGTVTLLPSLRIRVLCNLSDMTLNGIREEEITICDVRMGSWTYSADILTLAEPESRNLGTSSYFQGSQFDLLDVQAKKNVFHYSCCAEPYEDLKFFFTFSRKPRVQAWFGDDGLLNEKSRAYV</sequence>